<dbReference type="SUPFAM" id="SSF64158">
    <property type="entry name" value="2,3-Bisphosphoglycerate-independent phosphoglycerate mutase, substrate-binding domain"/>
    <property type="match status" value="1"/>
</dbReference>
<dbReference type="Pfam" id="PF01676">
    <property type="entry name" value="Metalloenzyme"/>
    <property type="match status" value="1"/>
</dbReference>
<dbReference type="Pfam" id="PF06415">
    <property type="entry name" value="iPGM_N"/>
    <property type="match status" value="1"/>
</dbReference>
<dbReference type="GO" id="GO:0005829">
    <property type="term" value="C:cytosol"/>
    <property type="evidence" value="ECO:0007669"/>
    <property type="project" value="TreeGrafter"/>
</dbReference>
<evidence type="ECO:0000256" key="8">
    <source>
        <dbReference type="ARBA" id="ARBA00023235"/>
    </source>
</evidence>
<evidence type="ECO:0000256" key="12">
    <source>
        <dbReference type="PIRSR" id="PIRSR001492-2"/>
    </source>
</evidence>
<dbReference type="FunFam" id="3.40.1450.10:FF:000001">
    <property type="entry name" value="2,3-bisphosphoglycerate-independent phosphoglycerate mutase"/>
    <property type="match status" value="1"/>
</dbReference>
<keyword evidence="5 10" id="KW-0479">Metal-binding</keyword>
<evidence type="ECO:0000313" key="17">
    <source>
        <dbReference type="Proteomes" id="UP000239867"/>
    </source>
</evidence>
<evidence type="ECO:0000256" key="6">
    <source>
        <dbReference type="ARBA" id="ARBA00023152"/>
    </source>
</evidence>
<feature type="binding site" evidence="10 13">
    <location>
        <position position="12"/>
    </location>
    <ligand>
        <name>Mn(2+)</name>
        <dbReference type="ChEBI" id="CHEBI:29035"/>
        <label>2</label>
    </ligand>
</feature>
<dbReference type="Gene3D" id="3.40.720.10">
    <property type="entry name" value="Alkaline Phosphatase, subunit A"/>
    <property type="match status" value="1"/>
</dbReference>
<name>A0A2L1GLJ5_9BACT</name>
<evidence type="ECO:0000259" key="15">
    <source>
        <dbReference type="Pfam" id="PF06415"/>
    </source>
</evidence>
<feature type="binding site" evidence="10 13">
    <location>
        <position position="447"/>
    </location>
    <ligand>
        <name>Mn(2+)</name>
        <dbReference type="ChEBI" id="CHEBI:29035"/>
        <label>2</label>
    </ligand>
</feature>
<dbReference type="GO" id="GO:0006096">
    <property type="term" value="P:glycolytic process"/>
    <property type="evidence" value="ECO:0007669"/>
    <property type="project" value="UniProtKB-UniRule"/>
</dbReference>
<comment type="subunit">
    <text evidence="10">Monomer.</text>
</comment>
<evidence type="ECO:0000256" key="4">
    <source>
        <dbReference type="ARBA" id="ARBA00012026"/>
    </source>
</evidence>
<dbReference type="PANTHER" id="PTHR31637:SF0">
    <property type="entry name" value="2,3-BISPHOSPHOGLYCERATE-INDEPENDENT PHOSPHOGLYCERATE MUTASE"/>
    <property type="match status" value="1"/>
</dbReference>
<protein>
    <recommendedName>
        <fullName evidence="9 10">2,3-bisphosphoglycerate-independent phosphoglycerate mutase</fullName>
        <shortName evidence="10">BPG-independent PGAM</shortName>
        <shortName evidence="10">Phosphoglyceromutase</shortName>
        <shortName evidence="10">iPGM</shortName>
        <ecNumber evidence="4 10">5.4.2.12</ecNumber>
    </recommendedName>
</protein>
<sequence>MTSTPVLLIIMDGWGLAPDGPGNAPFLAKTPALDELRREFPATRITAHNGAVGLPEGQMGNSEVGHLNIGAGRVVYQDFTRINKAIADGSFATNPVLNRLFDTVASAGGRLHLCGLLSDGGVHSHIRHLEALLKLGAQKKVPVFIHCFMDGRDTPPESGKGYMEALVAIIGSTGCGTVASITGRYWAMDRDRRWERVEQAWKALMQGEGVAAADPVQAVADAYSRGESDEFIKPIVLRRAGQPVATIQDGDSLLCFNFRADRVRQLCHALHDADFAGFDVSARPRLRQLVTMTEYEADFPFPVAFPPQSLQQILGEIVSNKGLRQLRIAETEKYAHVTYFFNGGREEPYAREERVLVHSPRDVATYDLKPQMSAEEITDRLLLKVAQAEEEGAPYDLIVLNFANGDMVGHTGVLPAAIRACETVDSCVGRIWEFLRGRGWTMLVTADHGNCEVMIDRDGGPHTAHTTNPVPFIVAADSLKGAKLREGGALRDIAPTVLHLMGLPKPPEMDGDNLLPD</sequence>
<evidence type="ECO:0000256" key="7">
    <source>
        <dbReference type="ARBA" id="ARBA00023211"/>
    </source>
</evidence>
<dbReference type="InterPro" id="IPR005995">
    <property type="entry name" value="Pgm_bpd_ind"/>
</dbReference>
<reference evidence="16 17" key="1">
    <citation type="journal article" date="2018" name="MBio">
        <title>Insights into the evolution of host association through the isolation and characterization of a novel human periodontal pathobiont, Desulfobulbus oralis.</title>
        <authorList>
            <person name="Cross K.L."/>
            <person name="Chirania P."/>
            <person name="Xiong W."/>
            <person name="Beall C.J."/>
            <person name="Elkins J.G."/>
            <person name="Giannone R.J."/>
            <person name="Griffen A.L."/>
            <person name="Guss A.M."/>
            <person name="Hettich R.L."/>
            <person name="Joshi S.S."/>
            <person name="Mokrzan E.M."/>
            <person name="Martin R.K."/>
            <person name="Zhulin I.B."/>
            <person name="Leys E.J."/>
            <person name="Podar M."/>
        </authorList>
    </citation>
    <scope>NUCLEOTIDE SEQUENCE [LARGE SCALE GENOMIC DNA]</scope>
    <source>
        <strain evidence="16 17">ORNL</strain>
    </source>
</reference>
<dbReference type="EMBL" id="CP021255">
    <property type="protein sequence ID" value="AVD70528.1"/>
    <property type="molecule type" value="Genomic_DNA"/>
</dbReference>
<comment type="pathway">
    <text evidence="2 10">Carbohydrate degradation; glycolysis; pyruvate from D-glyceraldehyde 3-phosphate: step 3/5.</text>
</comment>
<feature type="domain" description="BPG-independent PGAM N-terminal" evidence="15">
    <location>
        <begin position="82"/>
        <end position="296"/>
    </location>
</feature>
<dbReference type="HAMAP" id="MF_01038">
    <property type="entry name" value="GpmI"/>
    <property type="match status" value="1"/>
</dbReference>
<evidence type="ECO:0000256" key="13">
    <source>
        <dbReference type="PIRSR" id="PIRSR001492-3"/>
    </source>
</evidence>
<keyword evidence="7 10" id="KW-0464">Manganese</keyword>
<feature type="domain" description="Metalloenzyme" evidence="14">
    <location>
        <begin position="5"/>
        <end position="504"/>
    </location>
</feature>
<dbReference type="AlphaFoldDB" id="A0A2L1GLJ5"/>
<feature type="binding site" evidence="10 12">
    <location>
        <begin position="259"/>
        <end position="262"/>
    </location>
    <ligand>
        <name>substrate</name>
    </ligand>
</feature>
<evidence type="ECO:0000256" key="10">
    <source>
        <dbReference type="HAMAP-Rule" id="MF_01038"/>
    </source>
</evidence>
<proteinExistence type="inferred from homology"/>
<evidence type="ECO:0000259" key="14">
    <source>
        <dbReference type="Pfam" id="PF01676"/>
    </source>
</evidence>
<feature type="binding site" evidence="10 12">
    <location>
        <position position="190"/>
    </location>
    <ligand>
        <name>substrate</name>
    </ligand>
</feature>
<dbReference type="GO" id="GO:0004619">
    <property type="term" value="F:phosphoglycerate mutase activity"/>
    <property type="evidence" value="ECO:0007669"/>
    <property type="project" value="UniProtKB-UniRule"/>
</dbReference>
<dbReference type="UniPathway" id="UPA00109">
    <property type="reaction ID" value="UER00186"/>
</dbReference>
<feature type="binding site" evidence="10 12">
    <location>
        <position position="123"/>
    </location>
    <ligand>
        <name>substrate</name>
    </ligand>
</feature>
<comment type="cofactor">
    <cofactor evidence="10">
        <name>Mn(2+)</name>
        <dbReference type="ChEBI" id="CHEBI:29035"/>
    </cofactor>
    <text evidence="10">Binds 2 manganese ions per subunit.</text>
</comment>
<dbReference type="SUPFAM" id="SSF53649">
    <property type="entry name" value="Alkaline phosphatase-like"/>
    <property type="match status" value="1"/>
</dbReference>
<dbReference type="KEGG" id="deo:CAY53_02760"/>
<evidence type="ECO:0000313" key="16">
    <source>
        <dbReference type="EMBL" id="AVD70528.1"/>
    </source>
</evidence>
<dbReference type="Gene3D" id="3.40.1450.10">
    <property type="entry name" value="BPG-independent phosphoglycerate mutase, domain B"/>
    <property type="match status" value="1"/>
</dbReference>
<dbReference type="Proteomes" id="UP000239867">
    <property type="component" value="Chromosome"/>
</dbReference>
<feature type="active site" description="Phosphoserine intermediate" evidence="10 11">
    <location>
        <position position="62"/>
    </location>
</feature>
<gene>
    <name evidence="10" type="primary">gpmI</name>
    <name evidence="16" type="ORF">CAY53_02760</name>
</gene>
<comment type="similarity">
    <text evidence="3 10">Belongs to the BPG-independent phosphoglycerate mutase family.</text>
</comment>
<accession>A0A2L1GLJ5</accession>
<feature type="binding site" evidence="10 13">
    <location>
        <position position="410"/>
    </location>
    <ligand>
        <name>Mn(2+)</name>
        <dbReference type="ChEBI" id="CHEBI:29035"/>
        <label>1</label>
    </ligand>
</feature>
<dbReference type="RefSeq" id="WP_104935827.1">
    <property type="nucleotide sequence ID" value="NZ_CP021255.1"/>
</dbReference>
<evidence type="ECO:0000256" key="5">
    <source>
        <dbReference type="ARBA" id="ARBA00022723"/>
    </source>
</evidence>
<dbReference type="NCBIfam" id="TIGR01307">
    <property type="entry name" value="pgm_bpd_ind"/>
    <property type="match status" value="1"/>
</dbReference>
<feature type="binding site" evidence="10 13">
    <location>
        <position position="62"/>
    </location>
    <ligand>
        <name>Mn(2+)</name>
        <dbReference type="ChEBI" id="CHEBI:29035"/>
        <label>2</label>
    </ligand>
</feature>
<evidence type="ECO:0000256" key="1">
    <source>
        <dbReference type="ARBA" id="ARBA00000370"/>
    </source>
</evidence>
<feature type="binding site" evidence="10 12">
    <location>
        <position position="333"/>
    </location>
    <ligand>
        <name>substrate</name>
    </ligand>
</feature>
<keyword evidence="17" id="KW-1185">Reference proteome</keyword>
<dbReference type="InterPro" id="IPR006124">
    <property type="entry name" value="Metalloenzyme"/>
</dbReference>
<dbReference type="EC" id="5.4.2.12" evidence="4 10"/>
<feature type="binding site" evidence="10 12">
    <location>
        <position position="184"/>
    </location>
    <ligand>
        <name>substrate</name>
    </ligand>
</feature>
<dbReference type="InterPro" id="IPR017850">
    <property type="entry name" value="Alkaline_phosphatase_core_sf"/>
</dbReference>
<dbReference type="PIRSF" id="PIRSF001492">
    <property type="entry name" value="IPGAM"/>
    <property type="match status" value="1"/>
</dbReference>
<comment type="function">
    <text evidence="10">Catalyzes the interconversion of 2-phosphoglycerate and 3-phosphoglycerate.</text>
</comment>
<organism evidence="16 17">
    <name type="scientific">Desulfobulbus oralis</name>
    <dbReference type="NCBI Taxonomy" id="1986146"/>
    <lineage>
        <taxon>Bacteria</taxon>
        <taxon>Pseudomonadati</taxon>
        <taxon>Thermodesulfobacteriota</taxon>
        <taxon>Desulfobulbia</taxon>
        <taxon>Desulfobulbales</taxon>
        <taxon>Desulfobulbaceae</taxon>
        <taxon>Desulfobulbus</taxon>
    </lineage>
</organism>
<evidence type="ECO:0000256" key="2">
    <source>
        <dbReference type="ARBA" id="ARBA00004798"/>
    </source>
</evidence>
<evidence type="ECO:0000256" key="3">
    <source>
        <dbReference type="ARBA" id="ARBA00008819"/>
    </source>
</evidence>
<dbReference type="GO" id="GO:0030145">
    <property type="term" value="F:manganese ion binding"/>
    <property type="evidence" value="ECO:0007669"/>
    <property type="project" value="UniProtKB-UniRule"/>
</dbReference>
<dbReference type="PANTHER" id="PTHR31637">
    <property type="entry name" value="2,3-BISPHOSPHOGLYCERATE-INDEPENDENT PHOSPHOGLYCERATE MUTASE"/>
    <property type="match status" value="1"/>
</dbReference>
<evidence type="ECO:0000256" key="11">
    <source>
        <dbReference type="PIRSR" id="PIRSR001492-1"/>
    </source>
</evidence>
<feature type="binding site" evidence="10 13">
    <location>
        <position position="465"/>
    </location>
    <ligand>
        <name>Mn(2+)</name>
        <dbReference type="ChEBI" id="CHEBI:29035"/>
        <label>1</label>
    </ligand>
</feature>
<dbReference type="OrthoDB" id="9800863at2"/>
<feature type="binding site" evidence="10 13">
    <location>
        <position position="406"/>
    </location>
    <ligand>
        <name>Mn(2+)</name>
        <dbReference type="ChEBI" id="CHEBI:29035"/>
        <label>1</label>
    </ligand>
</feature>
<evidence type="ECO:0000256" key="9">
    <source>
        <dbReference type="ARBA" id="ARBA00071648"/>
    </source>
</evidence>
<dbReference type="CDD" id="cd16010">
    <property type="entry name" value="iPGM"/>
    <property type="match status" value="1"/>
</dbReference>
<keyword evidence="6 10" id="KW-0324">Glycolysis</keyword>
<keyword evidence="8 10" id="KW-0413">Isomerase</keyword>
<dbReference type="InterPro" id="IPR011258">
    <property type="entry name" value="BPG-indep_PGM_N"/>
</dbReference>
<dbReference type="GO" id="GO:0006007">
    <property type="term" value="P:glucose catabolic process"/>
    <property type="evidence" value="ECO:0007669"/>
    <property type="project" value="InterPro"/>
</dbReference>
<dbReference type="InterPro" id="IPR036646">
    <property type="entry name" value="PGAM_B_sf"/>
</dbReference>
<feature type="binding site" evidence="10 12">
    <location>
        <begin position="152"/>
        <end position="153"/>
    </location>
    <ligand>
        <name>substrate</name>
    </ligand>
</feature>
<comment type="catalytic activity">
    <reaction evidence="1 10">
        <text>(2R)-2-phosphoglycerate = (2R)-3-phosphoglycerate</text>
        <dbReference type="Rhea" id="RHEA:15901"/>
        <dbReference type="ChEBI" id="CHEBI:58272"/>
        <dbReference type="ChEBI" id="CHEBI:58289"/>
        <dbReference type="EC" id="5.4.2.12"/>
    </reaction>
</comment>
<feature type="binding site" evidence="10 13">
    <location>
        <position position="448"/>
    </location>
    <ligand>
        <name>Mn(2+)</name>
        <dbReference type="ChEBI" id="CHEBI:29035"/>
        <label>2</label>
    </ligand>
</feature>